<evidence type="ECO:0000313" key="2">
    <source>
        <dbReference type="Proteomes" id="UP000008206"/>
    </source>
</evidence>
<name>E0UM80_GLOV7</name>
<reference evidence="2" key="1">
    <citation type="journal article" date="2011" name="MBio">
        <title>Novel metabolic attributes of the genus Cyanothece, comprising a group of unicellular nitrogen-fixing Cyanobacteria.</title>
        <authorList>
            <person name="Bandyopadhyay A."/>
            <person name="Elvitigala T."/>
            <person name="Welsh E."/>
            <person name="Stockel J."/>
            <person name="Liberton M."/>
            <person name="Min H."/>
            <person name="Sherman L.A."/>
            <person name="Pakrasi H.B."/>
        </authorList>
    </citation>
    <scope>NUCLEOTIDE SEQUENCE [LARGE SCALE GENOMIC DNA]</scope>
    <source>
        <strain evidence="2">PCC 7822</strain>
        <plasmid evidence="2">Cy782202</plasmid>
    </source>
</reference>
<dbReference type="EMBL" id="CP002200">
    <property type="protein sequence ID" value="ADN18060.1"/>
    <property type="molecule type" value="Genomic_DNA"/>
</dbReference>
<dbReference type="KEGG" id="cyj:Cyan7822_6260"/>
<keyword evidence="2" id="KW-1185">Reference proteome</keyword>
<keyword evidence="1" id="KW-0614">Plasmid</keyword>
<proteinExistence type="predicted"/>
<gene>
    <name evidence="1" type="ordered locus">Cyan7822_6260</name>
</gene>
<protein>
    <submittedName>
        <fullName evidence="1">Uncharacterized protein</fullName>
    </submittedName>
</protein>
<geneLocation type="plasmid" evidence="1 2">
    <name>Cy782202</name>
</geneLocation>
<dbReference type="OrthoDB" id="9820835at2"/>
<organism evidence="1 2">
    <name type="scientific">Gloeothece verrucosa (strain PCC 7822)</name>
    <name type="common">Cyanothece sp. (strain PCC 7822)</name>
    <dbReference type="NCBI Taxonomy" id="497965"/>
    <lineage>
        <taxon>Bacteria</taxon>
        <taxon>Bacillati</taxon>
        <taxon>Cyanobacteriota</taxon>
        <taxon>Cyanophyceae</taxon>
        <taxon>Oscillatoriophycideae</taxon>
        <taxon>Chroococcales</taxon>
        <taxon>Aphanothecaceae</taxon>
        <taxon>Gloeothece</taxon>
        <taxon>Gloeothece verrucosa</taxon>
    </lineage>
</organism>
<sequence>MGRIKKEDKIIHIREDVSSDTIFNILFITPSNPAMGIQIADMYNPPQGISPEKFQQTLKKNGRDLAFMIKVASSYREALSIIARNNIFVIESFSATHFEYSNKIHGVAFELYSNFEEDKTLGDWEKFLETLISSWGLARCRLLYGFIALLNPEQINNPQILTKLLSYGVRSIISIPVNPDEVEMKLLNYCKDIYGRSENFSLETSEAETEEGYIQVTEILRYKSPDGSKAGLTLPKYKKIINQQGKVFYQIDNI</sequence>
<dbReference type="RefSeq" id="WP_013334808.1">
    <property type="nucleotide sequence ID" value="NC_014534.1"/>
</dbReference>
<accession>E0UM80</accession>
<evidence type="ECO:0000313" key="1">
    <source>
        <dbReference type="EMBL" id="ADN18060.1"/>
    </source>
</evidence>
<dbReference type="Proteomes" id="UP000008206">
    <property type="component" value="Plasmid Cy782202"/>
</dbReference>
<dbReference type="AlphaFoldDB" id="E0UM80"/>
<dbReference type="HOGENOM" id="CLU_1092896_0_0_3"/>